<dbReference type="CDD" id="cd01347">
    <property type="entry name" value="ligand_gated_channel"/>
    <property type="match status" value="1"/>
</dbReference>
<feature type="signal peptide" evidence="13">
    <location>
        <begin position="1"/>
        <end position="22"/>
    </location>
</feature>
<evidence type="ECO:0000256" key="1">
    <source>
        <dbReference type="ARBA" id="ARBA00004571"/>
    </source>
</evidence>
<dbReference type="Gene3D" id="2.170.130.10">
    <property type="entry name" value="TonB-dependent receptor, plug domain"/>
    <property type="match status" value="1"/>
</dbReference>
<dbReference type="AlphaFoldDB" id="A0A853FH29"/>
<evidence type="ECO:0000256" key="6">
    <source>
        <dbReference type="ARBA" id="ARBA00022729"/>
    </source>
</evidence>
<keyword evidence="4 11" id="KW-1134">Transmembrane beta strand</keyword>
<protein>
    <submittedName>
        <fullName evidence="16">TonB-dependent hemoglobin/transferrin/lactoferrin family receptor</fullName>
    </submittedName>
</protein>
<dbReference type="EMBL" id="JACCEW010000009">
    <property type="protein sequence ID" value="NYT39038.1"/>
    <property type="molecule type" value="Genomic_DNA"/>
</dbReference>
<comment type="similarity">
    <text evidence="2 11 12">Belongs to the TonB-dependent receptor family.</text>
</comment>
<evidence type="ECO:0000256" key="13">
    <source>
        <dbReference type="SAM" id="SignalP"/>
    </source>
</evidence>
<feature type="chain" id="PRO_5032424346" evidence="13">
    <location>
        <begin position="23"/>
        <end position="780"/>
    </location>
</feature>
<dbReference type="SUPFAM" id="SSF56935">
    <property type="entry name" value="Porins"/>
    <property type="match status" value="1"/>
</dbReference>
<comment type="subcellular location">
    <subcellularLocation>
        <location evidence="1 11">Cell outer membrane</location>
        <topology evidence="1 11">Multi-pass membrane protein</topology>
    </subcellularLocation>
</comment>
<dbReference type="PANTHER" id="PTHR30069:SF29">
    <property type="entry name" value="HEMOGLOBIN AND HEMOGLOBIN-HAPTOGLOBIN-BINDING PROTEIN 1-RELATED"/>
    <property type="match status" value="1"/>
</dbReference>
<dbReference type="NCBIfam" id="TIGR01786">
    <property type="entry name" value="TonB-hemlactrns"/>
    <property type="match status" value="1"/>
</dbReference>
<evidence type="ECO:0000256" key="11">
    <source>
        <dbReference type="PROSITE-ProRule" id="PRU01360"/>
    </source>
</evidence>
<evidence type="ECO:0000256" key="9">
    <source>
        <dbReference type="ARBA" id="ARBA00023170"/>
    </source>
</evidence>
<evidence type="ECO:0000256" key="4">
    <source>
        <dbReference type="ARBA" id="ARBA00022452"/>
    </source>
</evidence>
<dbReference type="InterPro" id="IPR037066">
    <property type="entry name" value="Plug_dom_sf"/>
</dbReference>
<dbReference type="Pfam" id="PF00593">
    <property type="entry name" value="TonB_dep_Rec_b-barrel"/>
    <property type="match status" value="1"/>
</dbReference>
<dbReference type="InterPro" id="IPR036942">
    <property type="entry name" value="Beta-barrel_TonB_sf"/>
</dbReference>
<dbReference type="InterPro" id="IPR039426">
    <property type="entry name" value="TonB-dep_rcpt-like"/>
</dbReference>
<evidence type="ECO:0000256" key="10">
    <source>
        <dbReference type="ARBA" id="ARBA00023237"/>
    </source>
</evidence>
<dbReference type="GO" id="GO:0015232">
    <property type="term" value="F:heme transmembrane transporter activity"/>
    <property type="evidence" value="ECO:0007669"/>
    <property type="project" value="InterPro"/>
</dbReference>
<evidence type="ECO:0000313" key="16">
    <source>
        <dbReference type="EMBL" id="NYT39038.1"/>
    </source>
</evidence>
<evidence type="ECO:0000313" key="17">
    <source>
        <dbReference type="Proteomes" id="UP000580517"/>
    </source>
</evidence>
<keyword evidence="5 11" id="KW-0812">Transmembrane</keyword>
<evidence type="ECO:0000259" key="14">
    <source>
        <dbReference type="Pfam" id="PF00593"/>
    </source>
</evidence>
<evidence type="ECO:0000256" key="8">
    <source>
        <dbReference type="ARBA" id="ARBA00023136"/>
    </source>
</evidence>
<keyword evidence="3 11" id="KW-0813">Transport</keyword>
<evidence type="ECO:0000256" key="2">
    <source>
        <dbReference type="ARBA" id="ARBA00009810"/>
    </source>
</evidence>
<name>A0A853FH29_9BURK</name>
<comment type="caution">
    <text evidence="16">The sequence shown here is derived from an EMBL/GenBank/DDBJ whole genome shotgun (WGS) entry which is preliminary data.</text>
</comment>
<dbReference type="InterPro" id="IPR012910">
    <property type="entry name" value="Plug_dom"/>
</dbReference>
<dbReference type="Pfam" id="PF07715">
    <property type="entry name" value="Plug"/>
    <property type="match status" value="1"/>
</dbReference>
<evidence type="ECO:0000256" key="7">
    <source>
        <dbReference type="ARBA" id="ARBA00023077"/>
    </source>
</evidence>
<gene>
    <name evidence="16" type="ORF">H0A68_19360</name>
</gene>
<dbReference type="PANTHER" id="PTHR30069">
    <property type="entry name" value="TONB-DEPENDENT OUTER MEMBRANE RECEPTOR"/>
    <property type="match status" value="1"/>
</dbReference>
<dbReference type="Proteomes" id="UP000580517">
    <property type="component" value="Unassembled WGS sequence"/>
</dbReference>
<evidence type="ECO:0000256" key="12">
    <source>
        <dbReference type="RuleBase" id="RU003357"/>
    </source>
</evidence>
<keyword evidence="9 16" id="KW-0675">Receptor</keyword>
<keyword evidence="8 11" id="KW-0472">Membrane</keyword>
<dbReference type="NCBIfam" id="TIGR01785">
    <property type="entry name" value="TonB-hemin"/>
    <property type="match status" value="1"/>
</dbReference>
<dbReference type="GO" id="GO:0044718">
    <property type="term" value="P:siderophore transmembrane transport"/>
    <property type="evidence" value="ECO:0007669"/>
    <property type="project" value="TreeGrafter"/>
</dbReference>
<dbReference type="GO" id="GO:0009279">
    <property type="term" value="C:cell outer membrane"/>
    <property type="evidence" value="ECO:0007669"/>
    <property type="project" value="UniProtKB-SubCell"/>
</dbReference>
<proteinExistence type="inferred from homology"/>
<dbReference type="RefSeq" id="WP_167668995.1">
    <property type="nucleotide sequence ID" value="NZ_JACCEW010000009.1"/>
</dbReference>
<keyword evidence="10 11" id="KW-0998">Cell outer membrane</keyword>
<evidence type="ECO:0000256" key="5">
    <source>
        <dbReference type="ARBA" id="ARBA00022692"/>
    </source>
</evidence>
<evidence type="ECO:0000259" key="15">
    <source>
        <dbReference type="Pfam" id="PF07715"/>
    </source>
</evidence>
<reference evidence="16 17" key="1">
    <citation type="submission" date="2020-07" db="EMBL/GenBank/DDBJ databases">
        <title>Taxonomic revisions and descriptions of new bacterial species based on genomic comparisons in the high-G+C-content subgroup of the family Alcaligenaceae.</title>
        <authorList>
            <person name="Szabo A."/>
            <person name="Felfoldi T."/>
        </authorList>
    </citation>
    <scope>NUCLEOTIDE SEQUENCE [LARGE SCALE GENOMIC DNA]</scope>
    <source>
        <strain evidence="16 17">DSM 25264</strain>
    </source>
</reference>
<dbReference type="GO" id="GO:0015344">
    <property type="term" value="F:siderophore uptake transmembrane transporter activity"/>
    <property type="evidence" value="ECO:0007669"/>
    <property type="project" value="TreeGrafter"/>
</dbReference>
<keyword evidence="7 12" id="KW-0798">TonB box</keyword>
<keyword evidence="17" id="KW-1185">Reference proteome</keyword>
<evidence type="ECO:0000256" key="3">
    <source>
        <dbReference type="ARBA" id="ARBA00022448"/>
    </source>
</evidence>
<feature type="domain" description="TonB-dependent receptor plug" evidence="15">
    <location>
        <begin position="65"/>
        <end position="159"/>
    </location>
</feature>
<dbReference type="InterPro" id="IPR010949">
    <property type="entry name" value="TonB_Hb/transfer/lactofer_rcpt"/>
</dbReference>
<dbReference type="InterPro" id="IPR011276">
    <property type="entry name" value="TonB_haem/Hb_rcpt"/>
</dbReference>
<feature type="domain" description="TonB-dependent receptor-like beta-barrel" evidence="14">
    <location>
        <begin position="292"/>
        <end position="743"/>
    </location>
</feature>
<accession>A0A853FH29</accession>
<sequence>MAAKASTCAGLCLVFIAGHASAQTADLPAQRAGDSQAASSTAPSAITTLSPLLVQGQLQTELPPGATMTTRSQLDDRSIESWEDFARRGEPGVNYSRDSESVNIRGQDGDRVVTRVDGIRIPWLDDGARGERGGLATINFNTLSSVDLVRAAGGVQSGSLVGYVDLRTLSPSDLLRPGHDFGALVKGSADTADDSRGIDAALAGRVGQGDTSWLVQAGYRRGHELENMGDMDGLGSDRDAADPLRFIQRNILVKLQHDLNQEHRIGLSAEAFELESDSQRLFEQGPDTSYYAGQHNASEKQSRERAILSYDFQSAASKSAVQAGEVKVYWQRSKLDGSTDGLRKPDPRGDIMFGPFPAGQVYGYAYPYGPYGRSNTVKETGYGALTSWNGYLDAGAVQHHWAAGAEWYHNRNEQASSGYDNCPAFLLPNPPMGPRSCEFLHTNQSDMPEARGHQWSAWAQDEISWEQGRYALTPALRYDAYRQSPQGGGDYSANPNAGITNLSSNSGHRLSPSILATYAPRDTLSFYARYGYGYKAPSATQLYMNYGAPGTYLRVGNPELKAEVSHGYELGVDAGDADLGGHFSFFDNRYRDYIDAVPLAPGSDQWNPAWDGQYPFGVTANINRARVRIYGMELSGHWNIDENWFTWGSLAWTHGRDLNEDRYLNSVAPLKAILALGYRTQQWGAQAMTTLVKARSQVAYPDPDPAVNKPDFQAPGYGVVDLTAWWTPPAIKGLRVQAGMYNVFDKKYWNALDVPTNYARPIDWYTQPGRSLRLSVSYQY</sequence>
<organism evidence="16 17">
    <name type="scientific">Allopusillimonas soli</name>
    <dbReference type="NCBI Taxonomy" id="659016"/>
    <lineage>
        <taxon>Bacteria</taxon>
        <taxon>Pseudomonadati</taxon>
        <taxon>Pseudomonadota</taxon>
        <taxon>Betaproteobacteria</taxon>
        <taxon>Burkholderiales</taxon>
        <taxon>Alcaligenaceae</taxon>
        <taxon>Allopusillimonas</taxon>
    </lineage>
</organism>
<keyword evidence="6 13" id="KW-0732">Signal</keyword>
<dbReference type="PROSITE" id="PS52016">
    <property type="entry name" value="TONB_DEPENDENT_REC_3"/>
    <property type="match status" value="1"/>
</dbReference>
<dbReference type="Gene3D" id="2.40.170.20">
    <property type="entry name" value="TonB-dependent receptor, beta-barrel domain"/>
    <property type="match status" value="1"/>
</dbReference>
<dbReference type="InterPro" id="IPR000531">
    <property type="entry name" value="Beta-barrel_TonB"/>
</dbReference>